<dbReference type="KEGG" id="cate:C2869_14455"/>
<dbReference type="InterPro" id="IPR011833">
    <property type="entry name" value="Glycg_phsphrylas"/>
</dbReference>
<dbReference type="NCBIfam" id="TIGR02093">
    <property type="entry name" value="P_ylase"/>
    <property type="match status" value="1"/>
</dbReference>
<dbReference type="Gene3D" id="3.40.50.2000">
    <property type="entry name" value="Glycogen Phosphorylase B"/>
    <property type="match status" value="2"/>
</dbReference>
<evidence type="ECO:0000256" key="8">
    <source>
        <dbReference type="ARBA" id="ARBA00023277"/>
    </source>
</evidence>
<keyword evidence="4" id="KW-0021">Allosteric enzyme</keyword>
<evidence type="ECO:0000256" key="11">
    <source>
        <dbReference type="RuleBase" id="RU000587"/>
    </source>
</evidence>
<keyword evidence="7 10" id="KW-0663">Pyridoxal phosphate</keyword>
<dbReference type="FunFam" id="3.40.50.2000:FF:000003">
    <property type="entry name" value="Alpha-1,4 glucan phosphorylase"/>
    <property type="match status" value="1"/>
</dbReference>
<dbReference type="AlphaFoldDB" id="A0A2S0VTN1"/>
<dbReference type="PROSITE" id="PS00102">
    <property type="entry name" value="PHOSPHORYLASE"/>
    <property type="match status" value="1"/>
</dbReference>
<feature type="compositionally biased region" description="Low complexity" evidence="12">
    <location>
        <begin position="12"/>
        <end position="37"/>
    </location>
</feature>
<dbReference type="Proteomes" id="UP000244441">
    <property type="component" value="Chromosome"/>
</dbReference>
<evidence type="ECO:0000256" key="4">
    <source>
        <dbReference type="ARBA" id="ARBA00022533"/>
    </source>
</evidence>
<dbReference type="OrthoDB" id="7229284at2"/>
<dbReference type="PANTHER" id="PTHR11468">
    <property type="entry name" value="GLYCOGEN PHOSPHORYLASE"/>
    <property type="match status" value="1"/>
</dbReference>
<feature type="compositionally biased region" description="Basic residues" evidence="12">
    <location>
        <begin position="1"/>
        <end position="11"/>
    </location>
</feature>
<dbReference type="GO" id="GO:0005980">
    <property type="term" value="P:glycogen catabolic process"/>
    <property type="evidence" value="ECO:0007669"/>
    <property type="project" value="TreeGrafter"/>
</dbReference>
<keyword evidence="5 11" id="KW-0328">Glycosyltransferase</keyword>
<sequence>MTTTTKPRRTAKTTATKEVATSKTATAKATSTTTAKKAPAKRTTKAAAKTTTASKTTASTTTKKAPAKTSTKKPAVKKTTSRKSPAKKTDNVFVDPKEKFNVTTAELKDMIVKHLHVTQGTDENKANEKAWFNATAAAINEVIFERVTKTQKTHFGQDTRAVHYLSLEFLMGRLLKNNLCNIGLMEKASEALSELNQDFNAIAEEEPDLALGNGGLGRLAACFIDSLATLQLPAIGYGIHYEHGLFHQTFQNGRQVERPDSWREYGNPWEICRPESVQEIPVYGYVETKYDDEGKMVKEWHPGRIIKGVPWDVPIVGYGANTVNVLRLWESRASDFFNWDVFNAGGYLDSQVENVQAETISKVLYPNDETAQGKELRLIQQYFFCACSIKDIIRRYKRAHGNDWSKFVDQVVVQLNDTHPVVAIPELMRILMDRVGMEWDQAWDICQGVFAYTNHTLLPEALEKWSVALFEKVLPRHLEIIYEINSRFLNGICEQAFPGDDAVKAKLSIIEEGRQKMVRMGNLAVIGSFKVNGVAQIHSALVKSDLFPEFNQIWQDKFTNVTNGVTPRRWLKSCNPSLSALIDEYADVDWPVNQDKIRAIEDLAEDAKFQKRYMDIKHQNKVELAKVIKELTDIDVDPTALFDIQIKRLHEYKRQQLNLIHIMALYRRLLQNPDYDMPKRVFIFGAKAAPGYYLAKEIIYAINKVADRVNNDSRIKDKLKVVFLPNYRVSLAEKMIPAADVSEQISTAGKEASGTGNMKLALNGAVTVGTLDGANIEIAEEAGEDNVVIFGLTVDGVKQLRAEGYNPWDYYYSNEELKAVLDWFDTDYFTPGKPGELSEVKRSLLDNGDHYLCLADFASYSDAQKKIDQLYKDKKTWAKMAILNTARMAKFNSDRSIQDYVDNIWKLEPAKVS</sequence>
<evidence type="ECO:0000313" key="14">
    <source>
        <dbReference type="Proteomes" id="UP000244441"/>
    </source>
</evidence>
<keyword evidence="6 11" id="KW-0808">Transferase</keyword>
<dbReference type="Pfam" id="PF00343">
    <property type="entry name" value="Phosphorylase"/>
    <property type="match status" value="1"/>
</dbReference>
<evidence type="ECO:0000256" key="5">
    <source>
        <dbReference type="ARBA" id="ARBA00022676"/>
    </source>
</evidence>
<dbReference type="RefSeq" id="WP_108603613.1">
    <property type="nucleotide sequence ID" value="NZ_CP026604.1"/>
</dbReference>
<protein>
    <recommendedName>
        <fullName evidence="11">Alpha-1,4 glucan phosphorylase</fullName>
        <ecNumber evidence="11">2.4.1.1</ecNumber>
    </recommendedName>
</protein>
<dbReference type="InterPro" id="IPR035090">
    <property type="entry name" value="Pyridoxal_P_attach_site"/>
</dbReference>
<accession>A0A2S0VTN1</accession>
<keyword evidence="14" id="KW-1185">Reference proteome</keyword>
<reference evidence="13 14" key="1">
    <citation type="submission" date="2018-01" db="EMBL/GenBank/DDBJ databases">
        <title>Genome sequence of a Cantenovulum-like bacteria.</title>
        <authorList>
            <person name="Tan W.R."/>
            <person name="Lau N.-S."/>
            <person name="Go F."/>
            <person name="Amirul A.-A.A."/>
        </authorList>
    </citation>
    <scope>NUCLEOTIDE SEQUENCE [LARGE SCALE GENOMIC DNA]</scope>
    <source>
        <strain evidence="13 14">CCB-QB4</strain>
    </source>
</reference>
<evidence type="ECO:0000313" key="13">
    <source>
        <dbReference type="EMBL" id="AWB67567.1"/>
    </source>
</evidence>
<evidence type="ECO:0000256" key="10">
    <source>
        <dbReference type="PIRSR" id="PIRSR000460-1"/>
    </source>
</evidence>
<proteinExistence type="inferred from homology"/>
<feature type="compositionally biased region" description="Low complexity" evidence="12">
    <location>
        <begin position="45"/>
        <end position="69"/>
    </location>
</feature>
<comment type="function">
    <text evidence="9">Phosphorylase is an important allosteric enzyme in carbohydrate metabolism. Enzymes from different sources differ in their regulatory mechanisms and in their natural substrates. However, all known phosphorylases share catalytic and structural properties.</text>
</comment>
<evidence type="ECO:0000256" key="9">
    <source>
        <dbReference type="ARBA" id="ARBA00025174"/>
    </source>
</evidence>
<organism evidence="13 14">
    <name type="scientific">Saccharobesus litoralis</name>
    <dbReference type="NCBI Taxonomy" id="2172099"/>
    <lineage>
        <taxon>Bacteria</taxon>
        <taxon>Pseudomonadati</taxon>
        <taxon>Pseudomonadota</taxon>
        <taxon>Gammaproteobacteria</taxon>
        <taxon>Alteromonadales</taxon>
        <taxon>Alteromonadaceae</taxon>
        <taxon>Saccharobesus</taxon>
    </lineage>
</organism>
<feature type="region of interest" description="Disordered" evidence="12">
    <location>
        <begin position="1"/>
        <end position="92"/>
    </location>
</feature>
<evidence type="ECO:0000256" key="3">
    <source>
        <dbReference type="ARBA" id="ARBA00006047"/>
    </source>
</evidence>
<dbReference type="SUPFAM" id="SSF53756">
    <property type="entry name" value="UDP-Glycosyltransferase/glycogen phosphorylase"/>
    <property type="match status" value="1"/>
</dbReference>
<evidence type="ECO:0000256" key="2">
    <source>
        <dbReference type="ARBA" id="ARBA00001933"/>
    </source>
</evidence>
<feature type="modified residue" description="N6-(pyridoxal phosphate)lysine" evidence="10">
    <location>
        <position position="759"/>
    </location>
</feature>
<evidence type="ECO:0000256" key="1">
    <source>
        <dbReference type="ARBA" id="ARBA00001275"/>
    </source>
</evidence>
<name>A0A2S0VTN1_9ALTE</name>
<dbReference type="PANTHER" id="PTHR11468:SF25">
    <property type="entry name" value="MALTODEXTRIN PHOSPHORYLASE"/>
    <property type="match status" value="1"/>
</dbReference>
<comment type="cofactor">
    <cofactor evidence="2 11">
        <name>pyridoxal 5'-phosphate</name>
        <dbReference type="ChEBI" id="CHEBI:597326"/>
    </cofactor>
</comment>
<dbReference type="EMBL" id="CP026604">
    <property type="protein sequence ID" value="AWB67567.1"/>
    <property type="molecule type" value="Genomic_DNA"/>
</dbReference>
<dbReference type="GO" id="GO:0030170">
    <property type="term" value="F:pyridoxal phosphate binding"/>
    <property type="evidence" value="ECO:0007669"/>
    <property type="project" value="InterPro"/>
</dbReference>
<comment type="catalytic activity">
    <reaction evidence="1 11">
        <text>[(1-&gt;4)-alpha-D-glucosyl](n) + phosphate = [(1-&gt;4)-alpha-D-glucosyl](n-1) + alpha-D-glucose 1-phosphate</text>
        <dbReference type="Rhea" id="RHEA:41732"/>
        <dbReference type="Rhea" id="RHEA-COMP:9584"/>
        <dbReference type="Rhea" id="RHEA-COMP:9586"/>
        <dbReference type="ChEBI" id="CHEBI:15444"/>
        <dbReference type="ChEBI" id="CHEBI:43474"/>
        <dbReference type="ChEBI" id="CHEBI:58601"/>
        <dbReference type="EC" id="2.4.1.1"/>
    </reaction>
</comment>
<gene>
    <name evidence="13" type="ORF">C2869_14455</name>
</gene>
<dbReference type="CDD" id="cd04300">
    <property type="entry name" value="GT35_Glycogen_Phosphorylase"/>
    <property type="match status" value="1"/>
</dbReference>
<comment type="function">
    <text evidence="11">Allosteric enzyme that catalyzes the rate-limiting step in glycogen catabolism, the phosphorolytic cleavage of glycogen to produce glucose-1-phosphate, and plays a central role in maintaining cellular and organismal glucose homeostasis.</text>
</comment>
<dbReference type="PIRSF" id="PIRSF000460">
    <property type="entry name" value="Pprylas_GlgP"/>
    <property type="match status" value="1"/>
</dbReference>
<feature type="compositionally biased region" description="Basic residues" evidence="12">
    <location>
        <begin position="70"/>
        <end position="86"/>
    </location>
</feature>
<evidence type="ECO:0000256" key="7">
    <source>
        <dbReference type="ARBA" id="ARBA00022898"/>
    </source>
</evidence>
<dbReference type="EC" id="2.4.1.1" evidence="11"/>
<dbReference type="GO" id="GO:0005737">
    <property type="term" value="C:cytoplasm"/>
    <property type="evidence" value="ECO:0007669"/>
    <property type="project" value="TreeGrafter"/>
</dbReference>
<evidence type="ECO:0000256" key="6">
    <source>
        <dbReference type="ARBA" id="ARBA00022679"/>
    </source>
</evidence>
<dbReference type="FunFam" id="3.40.50.2000:FF:000807">
    <property type="entry name" value="Alpha-glucan phosphorylase 2, cytosolic"/>
    <property type="match status" value="1"/>
</dbReference>
<comment type="similarity">
    <text evidence="3 11">Belongs to the glycogen phosphorylase family.</text>
</comment>
<dbReference type="GO" id="GO:0008184">
    <property type="term" value="F:glycogen phosphorylase activity"/>
    <property type="evidence" value="ECO:0007669"/>
    <property type="project" value="InterPro"/>
</dbReference>
<dbReference type="InterPro" id="IPR000811">
    <property type="entry name" value="Glyco_trans_35"/>
</dbReference>
<keyword evidence="8 11" id="KW-0119">Carbohydrate metabolism</keyword>
<evidence type="ECO:0000256" key="12">
    <source>
        <dbReference type="SAM" id="MobiDB-lite"/>
    </source>
</evidence>